<keyword evidence="3" id="KW-1185">Reference proteome</keyword>
<organism evidence="2 3">
    <name type="scientific">Trichogramma brassicae</name>
    <dbReference type="NCBI Taxonomy" id="86971"/>
    <lineage>
        <taxon>Eukaryota</taxon>
        <taxon>Metazoa</taxon>
        <taxon>Ecdysozoa</taxon>
        <taxon>Arthropoda</taxon>
        <taxon>Hexapoda</taxon>
        <taxon>Insecta</taxon>
        <taxon>Pterygota</taxon>
        <taxon>Neoptera</taxon>
        <taxon>Endopterygota</taxon>
        <taxon>Hymenoptera</taxon>
        <taxon>Apocrita</taxon>
        <taxon>Proctotrupomorpha</taxon>
        <taxon>Chalcidoidea</taxon>
        <taxon>Trichogrammatidae</taxon>
        <taxon>Trichogramma</taxon>
    </lineage>
</organism>
<dbReference type="AlphaFoldDB" id="A0A6H5J3E4"/>
<dbReference type="SUPFAM" id="SSF56219">
    <property type="entry name" value="DNase I-like"/>
    <property type="match status" value="1"/>
</dbReference>
<feature type="region of interest" description="Disordered" evidence="1">
    <location>
        <begin position="221"/>
        <end position="257"/>
    </location>
</feature>
<evidence type="ECO:0008006" key="4">
    <source>
        <dbReference type="Google" id="ProtNLM"/>
    </source>
</evidence>
<dbReference type="OrthoDB" id="412981at2759"/>
<evidence type="ECO:0000313" key="2">
    <source>
        <dbReference type="EMBL" id="CAB0044648.1"/>
    </source>
</evidence>
<name>A0A6H5J3E4_9HYME</name>
<feature type="region of interest" description="Disordered" evidence="1">
    <location>
        <begin position="187"/>
        <end position="206"/>
    </location>
</feature>
<dbReference type="Proteomes" id="UP000479190">
    <property type="component" value="Unassembled WGS sequence"/>
</dbReference>
<evidence type="ECO:0000313" key="3">
    <source>
        <dbReference type="Proteomes" id="UP000479190"/>
    </source>
</evidence>
<evidence type="ECO:0000256" key="1">
    <source>
        <dbReference type="SAM" id="MobiDB-lite"/>
    </source>
</evidence>
<dbReference type="InterPro" id="IPR036691">
    <property type="entry name" value="Endo/exonu/phosph_ase_sf"/>
</dbReference>
<proteinExistence type="predicted"/>
<dbReference type="EMBL" id="CADCXV010001473">
    <property type="protein sequence ID" value="CAB0044648.1"/>
    <property type="molecule type" value="Genomic_DNA"/>
</dbReference>
<gene>
    <name evidence="2" type="ORF">TBRA_LOCUS16236</name>
</gene>
<protein>
    <recommendedName>
        <fullName evidence="4">Endonuclease/exonuclease/phosphatase domain-containing protein</fullName>
    </recommendedName>
</protein>
<sequence length="257" mass="27779">MLAHFLRERQVETRYHRAAWSTEAWRVLVKRSVVHQAITAQGVPVPVNALGVLVSAVSARSCGCSQPMHPLYPNTVNPREIAELLNSQTPTIVAGDLEHQTLTLESSLDSSAGRRTAAAPIDHHYDVAGPDEPTHFDHMGGCDVLDVVVYKGLPTPPAQEVLIDLPSDHRPVLLVLQDTPARVLAGQQSTPTGRLGGIHSAPPRRLPPACRLHRPKSVEEAANAHHPLPSAAYCPSSTRDMPATRQARSAPGPPYKL</sequence>
<reference evidence="2 3" key="1">
    <citation type="submission" date="2020-02" db="EMBL/GenBank/DDBJ databases">
        <authorList>
            <person name="Ferguson B K."/>
        </authorList>
    </citation>
    <scope>NUCLEOTIDE SEQUENCE [LARGE SCALE GENOMIC DNA]</scope>
</reference>
<accession>A0A6H5J3E4</accession>